<dbReference type="Proteomes" id="UP001367508">
    <property type="component" value="Unassembled WGS sequence"/>
</dbReference>
<gene>
    <name evidence="2" type="ORF">VNO77_15498</name>
</gene>
<keyword evidence="3" id="KW-1185">Reference proteome</keyword>
<reference evidence="2 3" key="1">
    <citation type="submission" date="2024-01" db="EMBL/GenBank/DDBJ databases">
        <title>The genomes of 5 underutilized Papilionoideae crops provide insights into root nodulation and disease resistanc.</title>
        <authorList>
            <person name="Jiang F."/>
        </authorList>
    </citation>
    <scope>NUCLEOTIDE SEQUENCE [LARGE SCALE GENOMIC DNA]</scope>
    <source>
        <strain evidence="2">LVBAO_FW01</strain>
        <tissue evidence="2">Leaves</tissue>
    </source>
</reference>
<sequence>MHLRTTKVRNTTLQSALTAVKDLPSDTQRNGSIEGAQGDRAFIGLVLALAQLSGFIEQTVIPKTTEDIIVSFAGGSVRSYEAGPAFVPGWRLEKDLLLLTHRRLRLFLAGDLVYNDAPWLLGLDNSNGSFCNSSTVLWNARRTIQKFSSDSMNFGLCGATRAFGQHEALTITLKHILKIYVDGLGTLFELVQNAEDVGAFEVIFLLDKSQYGTSSILSPEMVDWLGRALYYFNDLIFGPQDTS</sequence>
<organism evidence="2 3">
    <name type="scientific">Canavalia gladiata</name>
    <name type="common">Sword bean</name>
    <name type="synonym">Dolichos gladiatus</name>
    <dbReference type="NCBI Taxonomy" id="3824"/>
    <lineage>
        <taxon>Eukaryota</taxon>
        <taxon>Viridiplantae</taxon>
        <taxon>Streptophyta</taxon>
        <taxon>Embryophyta</taxon>
        <taxon>Tracheophyta</taxon>
        <taxon>Spermatophyta</taxon>
        <taxon>Magnoliopsida</taxon>
        <taxon>eudicotyledons</taxon>
        <taxon>Gunneridae</taxon>
        <taxon>Pentapetalae</taxon>
        <taxon>rosids</taxon>
        <taxon>fabids</taxon>
        <taxon>Fabales</taxon>
        <taxon>Fabaceae</taxon>
        <taxon>Papilionoideae</taxon>
        <taxon>50 kb inversion clade</taxon>
        <taxon>NPAAA clade</taxon>
        <taxon>indigoferoid/millettioid clade</taxon>
        <taxon>Phaseoleae</taxon>
        <taxon>Canavalia</taxon>
    </lineage>
</organism>
<dbReference type="EMBL" id="JAYMYQ010000003">
    <property type="protein sequence ID" value="KAK7345085.1"/>
    <property type="molecule type" value="Genomic_DNA"/>
</dbReference>
<protein>
    <recommendedName>
        <fullName evidence="1">Sacsin/Nov domain-containing protein</fullName>
    </recommendedName>
</protein>
<comment type="caution">
    <text evidence="2">The sequence shown here is derived from an EMBL/GenBank/DDBJ whole genome shotgun (WGS) entry which is preliminary data.</text>
</comment>
<name>A0AAN9LZ45_CANGL</name>
<dbReference type="InterPro" id="IPR058210">
    <property type="entry name" value="SACS/Nov_dom"/>
</dbReference>
<dbReference type="Pfam" id="PF25794">
    <property type="entry name" value="SACS"/>
    <property type="match status" value="1"/>
</dbReference>
<dbReference type="PANTHER" id="PTHR15600">
    <property type="entry name" value="SACSIN"/>
    <property type="match status" value="1"/>
</dbReference>
<dbReference type="GO" id="GO:0030544">
    <property type="term" value="F:Hsp70 protein binding"/>
    <property type="evidence" value="ECO:0007669"/>
    <property type="project" value="TreeGrafter"/>
</dbReference>
<dbReference type="AlphaFoldDB" id="A0AAN9LZ45"/>
<dbReference type="PANTHER" id="PTHR15600:SF42">
    <property type="entry name" value="SACSIN"/>
    <property type="match status" value="1"/>
</dbReference>
<accession>A0AAN9LZ45</accession>
<proteinExistence type="predicted"/>
<dbReference type="InterPro" id="IPR052972">
    <property type="entry name" value="Sacsin_chaperone_reg"/>
</dbReference>
<feature type="domain" description="Sacsin/Nov" evidence="1">
    <location>
        <begin position="166"/>
        <end position="242"/>
    </location>
</feature>
<evidence type="ECO:0000259" key="1">
    <source>
        <dbReference type="Pfam" id="PF25794"/>
    </source>
</evidence>
<evidence type="ECO:0000313" key="3">
    <source>
        <dbReference type="Proteomes" id="UP001367508"/>
    </source>
</evidence>
<evidence type="ECO:0000313" key="2">
    <source>
        <dbReference type="EMBL" id="KAK7345085.1"/>
    </source>
</evidence>